<dbReference type="AlphaFoldDB" id="A0A2W5T0H2"/>
<dbReference type="PANTHER" id="PTHR31937">
    <property type="entry name" value="TRANSMEMBRANE PROTEIN 163"/>
    <property type="match status" value="1"/>
</dbReference>
<gene>
    <name evidence="13" type="ORF">DI525_05585</name>
</gene>
<comment type="subcellular location">
    <subcellularLocation>
        <location evidence="2">Cytoplasmic vesicle</location>
        <location evidence="2">Secretory vesicle</location>
        <location evidence="2">Synaptic vesicle membrane</location>
        <topology evidence="2">Multi-pass membrane protein</topology>
    </subcellularLocation>
    <subcellularLocation>
        <location evidence="1">Early endosome membrane</location>
    </subcellularLocation>
</comment>
<proteinExistence type="inferred from homology"/>
<evidence type="ECO:0000256" key="8">
    <source>
        <dbReference type="ARBA" id="ARBA00023018"/>
    </source>
</evidence>
<dbReference type="GO" id="GO:0008324">
    <property type="term" value="F:monoatomic cation transmembrane transporter activity"/>
    <property type="evidence" value="ECO:0007669"/>
    <property type="project" value="InterPro"/>
</dbReference>
<evidence type="ECO:0000256" key="7">
    <source>
        <dbReference type="ARBA" id="ARBA00022989"/>
    </source>
</evidence>
<keyword evidence="10" id="KW-0968">Cytoplasmic vesicle</keyword>
<keyword evidence="8" id="KW-0770">Synapse</keyword>
<evidence type="ECO:0000313" key="13">
    <source>
        <dbReference type="EMBL" id="PZR04985.1"/>
    </source>
</evidence>
<keyword evidence="9 11" id="KW-0472">Membrane</keyword>
<keyword evidence="6" id="KW-0862">Zinc</keyword>
<dbReference type="InterPro" id="IPR058533">
    <property type="entry name" value="Cation_efflux_TM"/>
</dbReference>
<name>A0A2W5T0H2_9CORY</name>
<dbReference type="Pfam" id="PF01545">
    <property type="entry name" value="Cation_efflux"/>
    <property type="match status" value="1"/>
</dbReference>
<evidence type="ECO:0000259" key="12">
    <source>
        <dbReference type="Pfam" id="PF01545"/>
    </source>
</evidence>
<feature type="transmembrane region" description="Helical" evidence="11">
    <location>
        <begin position="80"/>
        <end position="101"/>
    </location>
</feature>
<dbReference type="SUPFAM" id="SSF161111">
    <property type="entry name" value="Cation efflux protein transmembrane domain-like"/>
    <property type="match status" value="1"/>
</dbReference>
<dbReference type="EMBL" id="QFRA01000010">
    <property type="protein sequence ID" value="PZR04985.1"/>
    <property type="molecule type" value="Genomic_DNA"/>
</dbReference>
<sequence>MNEIGSSHRVHQLQRRIRFIVAFTIAYNVVEAVVTVSAGRLASSGALVSFGLDSTIEVASAVAIAWQYSRRDPERWEKPTLRLIAWLFFLLAAYVAVESIIALVNHREPDHSAVGWGMVIASVIIMPLVSFLERDAGRALGSSSAVADSRQTLVCAYLSVAVLVGLAVDWLFGWWWADPVAALVVAALAVHEGKEAWEGESCAASSHEALAATEG</sequence>
<dbReference type="RefSeq" id="WP_303734781.1">
    <property type="nucleotide sequence ID" value="NZ_CAKZHK010000002.1"/>
</dbReference>
<feature type="transmembrane region" description="Helical" evidence="11">
    <location>
        <begin position="47"/>
        <end position="68"/>
    </location>
</feature>
<dbReference type="GO" id="GO:0031410">
    <property type="term" value="C:cytoplasmic vesicle"/>
    <property type="evidence" value="ECO:0007669"/>
    <property type="project" value="UniProtKB-KW"/>
</dbReference>
<evidence type="ECO:0000256" key="1">
    <source>
        <dbReference type="ARBA" id="ARBA00004146"/>
    </source>
</evidence>
<evidence type="ECO:0000256" key="9">
    <source>
        <dbReference type="ARBA" id="ARBA00023136"/>
    </source>
</evidence>
<evidence type="ECO:0000313" key="14">
    <source>
        <dbReference type="Proteomes" id="UP000249432"/>
    </source>
</evidence>
<dbReference type="Proteomes" id="UP000249432">
    <property type="component" value="Unassembled WGS sequence"/>
</dbReference>
<feature type="transmembrane region" description="Helical" evidence="11">
    <location>
        <begin position="20"/>
        <end position="41"/>
    </location>
</feature>
<keyword evidence="5" id="KW-0967">Endosome</keyword>
<dbReference type="Gene3D" id="1.20.1510.10">
    <property type="entry name" value="Cation efflux protein transmembrane domain"/>
    <property type="match status" value="1"/>
</dbReference>
<keyword evidence="7 11" id="KW-1133">Transmembrane helix</keyword>
<evidence type="ECO:0000256" key="6">
    <source>
        <dbReference type="ARBA" id="ARBA00022833"/>
    </source>
</evidence>
<comment type="similarity">
    <text evidence="3">Belongs to the TMEM163 family.</text>
</comment>
<keyword evidence="4 11" id="KW-0812">Transmembrane</keyword>
<accession>A0A2W5T0H2</accession>
<evidence type="ECO:0000256" key="11">
    <source>
        <dbReference type="SAM" id="Phobius"/>
    </source>
</evidence>
<reference evidence="13 14" key="1">
    <citation type="submission" date="2017-08" db="EMBL/GenBank/DDBJ databases">
        <title>Infants hospitalized years apart are colonized by the same room-sourced microbial strains.</title>
        <authorList>
            <person name="Brooks B."/>
            <person name="Olm M.R."/>
            <person name="Firek B.A."/>
            <person name="Baker R."/>
            <person name="Thomas B.C."/>
            <person name="Morowitz M.J."/>
            <person name="Banfield J.F."/>
        </authorList>
    </citation>
    <scope>NUCLEOTIDE SEQUENCE [LARGE SCALE GENOMIC DNA]</scope>
    <source>
        <strain evidence="13">S2_003_000_R1_3</strain>
    </source>
</reference>
<dbReference type="InterPro" id="IPR027469">
    <property type="entry name" value="Cation_efflux_TMD_sf"/>
</dbReference>
<dbReference type="InterPro" id="IPR026765">
    <property type="entry name" value="Tmem163"/>
</dbReference>
<evidence type="ECO:0000256" key="5">
    <source>
        <dbReference type="ARBA" id="ARBA00022753"/>
    </source>
</evidence>
<evidence type="ECO:0000256" key="2">
    <source>
        <dbReference type="ARBA" id="ARBA00004644"/>
    </source>
</evidence>
<dbReference type="GO" id="GO:0016020">
    <property type="term" value="C:membrane"/>
    <property type="evidence" value="ECO:0007669"/>
    <property type="project" value="InterPro"/>
</dbReference>
<comment type="caution">
    <text evidence="13">The sequence shown here is derived from an EMBL/GenBank/DDBJ whole genome shotgun (WGS) entry which is preliminary data.</text>
</comment>
<protein>
    <submittedName>
        <fullName evidence="13">Cobalt transporter</fullName>
    </submittedName>
</protein>
<evidence type="ECO:0000256" key="4">
    <source>
        <dbReference type="ARBA" id="ARBA00022692"/>
    </source>
</evidence>
<evidence type="ECO:0000256" key="3">
    <source>
        <dbReference type="ARBA" id="ARBA00008731"/>
    </source>
</evidence>
<feature type="transmembrane region" description="Helical" evidence="11">
    <location>
        <begin position="153"/>
        <end position="177"/>
    </location>
</feature>
<feature type="domain" description="Cation efflux protein transmembrane" evidence="12">
    <location>
        <begin position="25"/>
        <end position="190"/>
    </location>
</feature>
<feature type="transmembrane region" description="Helical" evidence="11">
    <location>
        <begin position="113"/>
        <end position="132"/>
    </location>
</feature>
<dbReference type="PANTHER" id="PTHR31937:SF2">
    <property type="entry name" value="TRANSMEMBRANE PROTEIN 163"/>
    <property type="match status" value="1"/>
</dbReference>
<evidence type="ECO:0000256" key="10">
    <source>
        <dbReference type="ARBA" id="ARBA00023329"/>
    </source>
</evidence>
<organism evidence="13 14">
    <name type="scientific">Corynebacterium kroppenstedtii</name>
    <dbReference type="NCBI Taxonomy" id="161879"/>
    <lineage>
        <taxon>Bacteria</taxon>
        <taxon>Bacillati</taxon>
        <taxon>Actinomycetota</taxon>
        <taxon>Actinomycetes</taxon>
        <taxon>Mycobacteriales</taxon>
        <taxon>Corynebacteriaceae</taxon>
        <taxon>Corynebacterium</taxon>
    </lineage>
</organism>